<organism evidence="11 12">
    <name type="scientific">Actinomycetospora corticicola</name>
    <dbReference type="NCBI Taxonomy" id="663602"/>
    <lineage>
        <taxon>Bacteria</taxon>
        <taxon>Bacillati</taxon>
        <taxon>Actinomycetota</taxon>
        <taxon>Actinomycetes</taxon>
        <taxon>Pseudonocardiales</taxon>
        <taxon>Pseudonocardiaceae</taxon>
        <taxon>Actinomycetospora</taxon>
    </lineage>
</organism>
<keyword evidence="2 8" id="KW-0963">Cytoplasm</keyword>
<evidence type="ECO:0000313" key="12">
    <source>
        <dbReference type="Proteomes" id="UP000535890"/>
    </source>
</evidence>
<evidence type="ECO:0000313" key="11">
    <source>
        <dbReference type="EMBL" id="NYD39903.1"/>
    </source>
</evidence>
<dbReference type="Proteomes" id="UP000535890">
    <property type="component" value="Unassembled WGS sequence"/>
</dbReference>
<evidence type="ECO:0000259" key="10">
    <source>
        <dbReference type="Pfam" id="PF12390"/>
    </source>
</evidence>
<dbReference type="AlphaFoldDB" id="A0A7Y9E2B3"/>
<dbReference type="Pfam" id="PF03841">
    <property type="entry name" value="SelA"/>
    <property type="match status" value="1"/>
</dbReference>
<evidence type="ECO:0000256" key="5">
    <source>
        <dbReference type="ARBA" id="ARBA00022917"/>
    </source>
</evidence>
<dbReference type="PANTHER" id="PTHR32328">
    <property type="entry name" value="L-SERYL-TRNA(SEC) SELENIUM TRANSFERASE"/>
    <property type="match status" value="1"/>
</dbReference>
<comment type="catalytic activity">
    <reaction evidence="8">
        <text>L-seryl-tRNA(Sec) + selenophosphate + H(+) = L-selenocysteinyl-tRNA(Sec) + phosphate</text>
        <dbReference type="Rhea" id="RHEA:22728"/>
        <dbReference type="Rhea" id="RHEA-COMP:9742"/>
        <dbReference type="Rhea" id="RHEA-COMP:9743"/>
        <dbReference type="ChEBI" id="CHEBI:15378"/>
        <dbReference type="ChEBI" id="CHEBI:16144"/>
        <dbReference type="ChEBI" id="CHEBI:43474"/>
        <dbReference type="ChEBI" id="CHEBI:78533"/>
        <dbReference type="ChEBI" id="CHEBI:78573"/>
        <dbReference type="EC" id="2.9.1.1"/>
    </reaction>
</comment>
<accession>A0A7Y9E2B3</accession>
<keyword evidence="12" id="KW-1185">Reference proteome</keyword>
<comment type="pathway">
    <text evidence="8">Aminoacyl-tRNA biosynthesis; selenocysteinyl-tRNA(Sec) biosynthesis; selenocysteinyl-tRNA(Sec) from L-seryl-tRNA(Sec) (bacterial route): step 1/1.</text>
</comment>
<dbReference type="InterPro" id="IPR015424">
    <property type="entry name" value="PyrdxlP-dep_Trfase"/>
</dbReference>
<keyword evidence="3 8" id="KW-0808">Transferase</keyword>
<evidence type="ECO:0000256" key="3">
    <source>
        <dbReference type="ARBA" id="ARBA00022679"/>
    </source>
</evidence>
<dbReference type="Pfam" id="PF12390">
    <property type="entry name" value="Se-cys_synth_N"/>
    <property type="match status" value="1"/>
</dbReference>
<comment type="caution">
    <text evidence="11">The sequence shown here is derived from an EMBL/GenBank/DDBJ whole genome shotgun (WGS) entry which is preliminary data.</text>
</comment>
<dbReference type="SUPFAM" id="SSF53383">
    <property type="entry name" value="PLP-dependent transferases"/>
    <property type="match status" value="1"/>
</dbReference>
<comment type="subcellular location">
    <subcellularLocation>
        <location evidence="8">Cytoplasm</location>
    </subcellularLocation>
</comment>
<dbReference type="GO" id="GO:0005737">
    <property type="term" value="C:cytoplasm"/>
    <property type="evidence" value="ECO:0007669"/>
    <property type="project" value="UniProtKB-SubCell"/>
</dbReference>
<reference evidence="11 12" key="1">
    <citation type="submission" date="2020-07" db="EMBL/GenBank/DDBJ databases">
        <title>Sequencing the genomes of 1000 actinobacteria strains.</title>
        <authorList>
            <person name="Klenk H.-P."/>
        </authorList>
    </citation>
    <scope>NUCLEOTIDE SEQUENCE [LARGE SCALE GENOMIC DNA]</scope>
    <source>
        <strain evidence="11 12">DSM 45772</strain>
    </source>
</reference>
<evidence type="ECO:0000256" key="9">
    <source>
        <dbReference type="PIRSR" id="PIRSR618319-50"/>
    </source>
</evidence>
<gene>
    <name evidence="8" type="primary">selA</name>
    <name evidence="11" type="ORF">BJ983_006005</name>
</gene>
<comment type="function">
    <text evidence="8">Converts seryl-tRNA(Sec) to selenocysteinyl-tRNA(Sec) required for selenoprotein biosynthesis.</text>
</comment>
<dbReference type="UniPathway" id="UPA00906">
    <property type="reaction ID" value="UER00896"/>
</dbReference>
<dbReference type="EC" id="2.9.1.1" evidence="8"/>
<dbReference type="InterPro" id="IPR025862">
    <property type="entry name" value="SelA_trans_N_dom"/>
</dbReference>
<feature type="modified residue" description="N6-(pyridoxal phosphate)lysine" evidence="8 9">
    <location>
        <position position="278"/>
    </location>
</feature>
<name>A0A7Y9E2B3_9PSEU</name>
<keyword evidence="6 8" id="KW-0711">Selenium</keyword>
<dbReference type="NCBIfam" id="TIGR00474">
    <property type="entry name" value="selA"/>
    <property type="match status" value="1"/>
</dbReference>
<evidence type="ECO:0000256" key="4">
    <source>
        <dbReference type="ARBA" id="ARBA00022898"/>
    </source>
</evidence>
<evidence type="ECO:0000256" key="6">
    <source>
        <dbReference type="ARBA" id="ARBA00023266"/>
    </source>
</evidence>
<dbReference type="GO" id="GO:0004125">
    <property type="term" value="F:L-seryl-tRNA(Sec) selenium transferase activity"/>
    <property type="evidence" value="ECO:0007669"/>
    <property type="project" value="UniProtKB-UniRule"/>
</dbReference>
<dbReference type="GO" id="GO:0001717">
    <property type="term" value="P:conversion of seryl-tRNAsec to selenocys-tRNAsec"/>
    <property type="evidence" value="ECO:0007669"/>
    <property type="project" value="UniProtKB-UniRule"/>
</dbReference>
<evidence type="ECO:0000256" key="8">
    <source>
        <dbReference type="HAMAP-Rule" id="MF_00423"/>
    </source>
</evidence>
<sequence>MTPDPRRRIPRTDAVLAEPRVAAAVAVVGRARVKDVVLGAQQRARAGEIGPDDVVDAVVAALPRSAASLRPVLNATGVVLHTNLGRAPLSGAARDALVTAAGTTDVELDLATGGRGRRGAGAMAALADAVPDAGGVHVTNNGAAALILAATALAAGREIVIARGEMVEIGDGFRLPELLESTGARLREVGTTNRVRVDDYAAAVGPDTGMILKVHPSNFVVQGFTSSVPAGELTGLGVPVVADIGSGLLAPHPLLPHEPDAATELRAGVPLVTASGDKLLGGPQAGLLLGDAALVHRLRRHPLARALRVDKLTLAALEATLRGPVPPVRAMLEADVAVLRDRAAAVAAAVGGEAVDCAAQVGGGGAPGVDLPSAAVALPADYAEALRAGDDPVVGRVEQGRCLLDLRAVPAEDDARLVAAVLAVAGERRSSHPTTATTLPCHEGSTS</sequence>
<dbReference type="InterPro" id="IPR015421">
    <property type="entry name" value="PyrdxlP-dep_Trfase_major"/>
</dbReference>
<dbReference type="InterPro" id="IPR018319">
    <property type="entry name" value="SelA-like"/>
</dbReference>
<evidence type="ECO:0000256" key="1">
    <source>
        <dbReference type="ARBA" id="ARBA00001933"/>
    </source>
</evidence>
<keyword evidence="4 8" id="KW-0663">Pyridoxal phosphate</keyword>
<dbReference type="EMBL" id="JACCBN010000001">
    <property type="protein sequence ID" value="NYD39903.1"/>
    <property type="molecule type" value="Genomic_DNA"/>
</dbReference>
<dbReference type="Gene3D" id="3.90.1150.180">
    <property type="match status" value="1"/>
</dbReference>
<protein>
    <recommendedName>
        <fullName evidence="8">L-seryl-tRNA(Sec) selenium transferase</fullName>
        <ecNumber evidence="8">2.9.1.1</ecNumber>
    </recommendedName>
    <alternativeName>
        <fullName evidence="8">Selenocysteine synthase</fullName>
        <shortName evidence="8">Sec synthase</shortName>
    </alternativeName>
    <alternativeName>
        <fullName evidence="8">Selenocysteinyl-tRNA(Sec) synthase</fullName>
    </alternativeName>
</protein>
<comment type="similarity">
    <text evidence="7 8">Belongs to the SelA family.</text>
</comment>
<keyword evidence="5 8" id="KW-0648">Protein biosynthesis</keyword>
<dbReference type="InterPro" id="IPR004534">
    <property type="entry name" value="SelA_trans"/>
</dbReference>
<comment type="cofactor">
    <cofactor evidence="1 8 9">
        <name>pyridoxal 5'-phosphate</name>
        <dbReference type="ChEBI" id="CHEBI:597326"/>
    </cofactor>
</comment>
<evidence type="ECO:0000256" key="7">
    <source>
        <dbReference type="ARBA" id="ARBA00044507"/>
    </source>
</evidence>
<evidence type="ECO:0000256" key="2">
    <source>
        <dbReference type="ARBA" id="ARBA00022490"/>
    </source>
</evidence>
<dbReference type="PANTHER" id="PTHR32328:SF0">
    <property type="entry name" value="L-SERYL-TRNA(SEC) SELENIUM TRANSFERASE"/>
    <property type="match status" value="1"/>
</dbReference>
<dbReference type="Gene3D" id="3.40.640.10">
    <property type="entry name" value="Type I PLP-dependent aspartate aminotransferase-like (Major domain)"/>
    <property type="match status" value="1"/>
</dbReference>
<dbReference type="GO" id="GO:0001514">
    <property type="term" value="P:selenocysteine incorporation"/>
    <property type="evidence" value="ECO:0007669"/>
    <property type="project" value="UniProtKB-UniRule"/>
</dbReference>
<dbReference type="RefSeq" id="WP_179797163.1">
    <property type="nucleotide sequence ID" value="NZ_BAABHP010000002.1"/>
</dbReference>
<dbReference type="HAMAP" id="MF_00423">
    <property type="entry name" value="SelA"/>
    <property type="match status" value="1"/>
</dbReference>
<proteinExistence type="inferred from homology"/>
<feature type="domain" description="L-seryl-tRNA selenium transferase N-terminal" evidence="10">
    <location>
        <begin position="6"/>
        <end position="45"/>
    </location>
</feature>